<dbReference type="Proteomes" id="UP000002008">
    <property type="component" value="Chromosome"/>
</dbReference>
<reference evidence="2" key="1">
    <citation type="journal article" date="2011" name="BMC Genomics">
        <title>Complete genome sequence of the filamentous anoxygenic phototrophic bacterium Chloroflexus aurantiacus.</title>
        <authorList>
            <person name="Tang K.H."/>
            <person name="Barry K."/>
            <person name="Chertkov O."/>
            <person name="Dalin E."/>
            <person name="Han C.S."/>
            <person name="Hauser L.J."/>
            <person name="Honchak B.M."/>
            <person name="Karbach L.E."/>
            <person name="Land M.L."/>
            <person name="Lapidus A."/>
            <person name="Larimer F.W."/>
            <person name="Mikhailova N."/>
            <person name="Pitluck S."/>
            <person name="Pierson B.K."/>
            <person name="Blankenship R.E."/>
        </authorList>
    </citation>
    <scope>NUCLEOTIDE SEQUENCE [LARGE SCALE GENOMIC DNA]</scope>
    <source>
        <strain evidence="2">ATCC 29366 / DSM 635 / J-10-fl</strain>
    </source>
</reference>
<dbReference type="EnsemblBacteria" id="ABY36404">
    <property type="protein sequence ID" value="ABY36404"/>
    <property type="gene ID" value="Caur_3210"/>
</dbReference>
<dbReference type="PATRIC" id="fig|324602.8.peg.3626"/>
<evidence type="ECO:0000313" key="2">
    <source>
        <dbReference type="Proteomes" id="UP000002008"/>
    </source>
</evidence>
<sequence>MDSEPIIHALEQEWEQPTGFFARLRAGEFDEAGLERLLTLLSAIEQAHDAPLSRRMVALLWFIPLFMTWQRERLVEQGEDLHTFEEALHRVLNKLYGILGLP</sequence>
<name>A9WIB2_CHLAA</name>
<protein>
    <submittedName>
        <fullName evidence="1">Uncharacterized protein</fullName>
    </submittedName>
</protein>
<dbReference type="KEGG" id="cau:Caur_3210"/>
<accession>A9WIB2</accession>
<dbReference type="RefSeq" id="WP_012259057.1">
    <property type="nucleotide sequence ID" value="NC_010175.1"/>
</dbReference>
<dbReference type="InParanoid" id="A9WIB2"/>
<proteinExistence type="predicted"/>
<evidence type="ECO:0000313" key="1">
    <source>
        <dbReference type="EMBL" id="ABY36404.1"/>
    </source>
</evidence>
<keyword evidence="2" id="KW-1185">Reference proteome</keyword>
<dbReference type="HOGENOM" id="CLU_2301042_0_0_0"/>
<dbReference type="EMBL" id="CP000909">
    <property type="protein sequence ID" value="ABY36404.1"/>
    <property type="molecule type" value="Genomic_DNA"/>
</dbReference>
<organism evidence="1 2">
    <name type="scientific">Chloroflexus aurantiacus (strain ATCC 29366 / DSM 635 / J-10-fl)</name>
    <dbReference type="NCBI Taxonomy" id="324602"/>
    <lineage>
        <taxon>Bacteria</taxon>
        <taxon>Bacillati</taxon>
        <taxon>Chloroflexota</taxon>
        <taxon>Chloroflexia</taxon>
        <taxon>Chloroflexales</taxon>
        <taxon>Chloroflexineae</taxon>
        <taxon>Chloroflexaceae</taxon>
        <taxon>Chloroflexus</taxon>
    </lineage>
</organism>
<dbReference type="AlphaFoldDB" id="A9WIB2"/>
<gene>
    <name evidence="1" type="ordered locus">Caur_3210</name>
</gene>